<dbReference type="GO" id="GO:0098552">
    <property type="term" value="C:side of membrane"/>
    <property type="evidence" value="ECO:0007669"/>
    <property type="project" value="UniProtKB-KW"/>
</dbReference>
<sequence>MQVPKIFIISALLVLLSFSSSVNAQKTVGSPSLTPTPAPAPAPDYVNLTDLLTVAGPFHTFLSYLQQTKVIDTFQNQANNTEEDATGTVGLSSGWTTTKVSSSVHSTDPVAVYQIDRVLIPQAIFGTPPPPSPAPAPSPDIAPVADSPTEKSADGSSPKSSVPSSSHKIIMNYLFGDL</sequence>
<dbReference type="PANTHER" id="PTHR32077">
    <property type="entry name" value="FASCICLIN-LIKE ARABINOGALACTAN PROTEIN"/>
    <property type="match status" value="1"/>
</dbReference>
<dbReference type="InterPro" id="IPR045003">
    <property type="entry name" value="FLA_A"/>
</dbReference>
<protein>
    <recommendedName>
        <fullName evidence="10">FAS1 domain</fullName>
    </recommendedName>
</protein>
<keyword evidence="3" id="KW-0336">GPI-anchor</keyword>
<keyword evidence="9" id="KW-1185">Reference proteome</keyword>
<name>A0A200QFH9_MACCD</name>
<reference evidence="8 9" key="1">
    <citation type="journal article" date="2017" name="Mol. Plant">
        <title>The Genome of Medicinal Plant Macleaya cordata Provides New Insights into Benzylisoquinoline Alkaloids Metabolism.</title>
        <authorList>
            <person name="Liu X."/>
            <person name="Liu Y."/>
            <person name="Huang P."/>
            <person name="Ma Y."/>
            <person name="Qing Z."/>
            <person name="Tang Q."/>
            <person name="Cao H."/>
            <person name="Cheng P."/>
            <person name="Zheng Y."/>
            <person name="Yuan Z."/>
            <person name="Zhou Y."/>
            <person name="Liu J."/>
            <person name="Tang Z."/>
            <person name="Zhuo Y."/>
            <person name="Zhang Y."/>
            <person name="Yu L."/>
            <person name="Huang J."/>
            <person name="Yang P."/>
            <person name="Peng Q."/>
            <person name="Zhang J."/>
            <person name="Jiang W."/>
            <person name="Zhang Z."/>
            <person name="Lin K."/>
            <person name="Ro D.K."/>
            <person name="Chen X."/>
            <person name="Xiong X."/>
            <person name="Shang Y."/>
            <person name="Huang S."/>
            <person name="Zeng J."/>
        </authorList>
    </citation>
    <scope>NUCLEOTIDE SEQUENCE [LARGE SCALE GENOMIC DNA]</scope>
    <source>
        <strain evidence="9">cv. BLH2017</strain>
        <tissue evidence="8">Root</tissue>
    </source>
</reference>
<feature type="compositionally biased region" description="Pro residues" evidence="6">
    <location>
        <begin position="127"/>
        <end position="140"/>
    </location>
</feature>
<comment type="subcellular location">
    <subcellularLocation>
        <location evidence="1">Cell membrane</location>
        <topology evidence="1">Lipid-anchor</topology>
        <topology evidence="1">GPI-anchor</topology>
    </subcellularLocation>
</comment>
<feature type="compositionally biased region" description="Low complexity" evidence="6">
    <location>
        <begin position="156"/>
        <end position="165"/>
    </location>
</feature>
<dbReference type="SUPFAM" id="SSF82153">
    <property type="entry name" value="FAS1 domain"/>
    <property type="match status" value="1"/>
</dbReference>
<dbReference type="AlphaFoldDB" id="A0A200QFH9"/>
<dbReference type="STRING" id="56857.A0A200QFH9"/>
<evidence type="ECO:0000256" key="2">
    <source>
        <dbReference type="ARBA" id="ARBA00022475"/>
    </source>
</evidence>
<keyword evidence="4 7" id="KW-0732">Signal</keyword>
<feature type="chain" id="PRO_5013165749" description="FAS1 domain" evidence="7">
    <location>
        <begin position="25"/>
        <end position="178"/>
    </location>
</feature>
<evidence type="ECO:0000256" key="7">
    <source>
        <dbReference type="SAM" id="SignalP"/>
    </source>
</evidence>
<dbReference type="GO" id="GO:0009834">
    <property type="term" value="P:plant-type secondary cell wall biogenesis"/>
    <property type="evidence" value="ECO:0007669"/>
    <property type="project" value="TreeGrafter"/>
</dbReference>
<keyword evidence="3" id="KW-0449">Lipoprotein</keyword>
<organism evidence="8 9">
    <name type="scientific">Macleaya cordata</name>
    <name type="common">Five-seeded plume-poppy</name>
    <name type="synonym">Bocconia cordata</name>
    <dbReference type="NCBI Taxonomy" id="56857"/>
    <lineage>
        <taxon>Eukaryota</taxon>
        <taxon>Viridiplantae</taxon>
        <taxon>Streptophyta</taxon>
        <taxon>Embryophyta</taxon>
        <taxon>Tracheophyta</taxon>
        <taxon>Spermatophyta</taxon>
        <taxon>Magnoliopsida</taxon>
        <taxon>Ranunculales</taxon>
        <taxon>Papaveraceae</taxon>
        <taxon>Papaveroideae</taxon>
        <taxon>Macleaya</taxon>
    </lineage>
</organism>
<evidence type="ECO:0008006" key="10">
    <source>
        <dbReference type="Google" id="ProtNLM"/>
    </source>
</evidence>
<evidence type="ECO:0000256" key="1">
    <source>
        <dbReference type="ARBA" id="ARBA00004609"/>
    </source>
</evidence>
<feature type="signal peptide" evidence="7">
    <location>
        <begin position="1"/>
        <end position="24"/>
    </location>
</feature>
<dbReference type="PANTHER" id="PTHR32077:SF3">
    <property type="entry name" value="FASCICLIN-LIKE ARABINOGALACTAN PROTEIN 7"/>
    <property type="match status" value="1"/>
</dbReference>
<dbReference type="InParanoid" id="A0A200QFH9"/>
<keyword evidence="2" id="KW-1003">Cell membrane</keyword>
<evidence type="ECO:0000256" key="4">
    <source>
        <dbReference type="ARBA" id="ARBA00022729"/>
    </source>
</evidence>
<feature type="region of interest" description="Disordered" evidence="6">
    <location>
        <begin position="124"/>
        <end position="165"/>
    </location>
</feature>
<dbReference type="GO" id="GO:0005886">
    <property type="term" value="C:plasma membrane"/>
    <property type="evidence" value="ECO:0007669"/>
    <property type="project" value="UniProtKB-SubCell"/>
</dbReference>
<dbReference type="InterPro" id="IPR036378">
    <property type="entry name" value="FAS1_dom_sf"/>
</dbReference>
<proteinExistence type="predicted"/>
<keyword evidence="3" id="KW-0325">Glycoprotein</keyword>
<evidence type="ECO:0000313" key="9">
    <source>
        <dbReference type="Proteomes" id="UP000195402"/>
    </source>
</evidence>
<evidence type="ECO:0000256" key="6">
    <source>
        <dbReference type="SAM" id="MobiDB-lite"/>
    </source>
</evidence>
<evidence type="ECO:0000313" key="8">
    <source>
        <dbReference type="EMBL" id="OVA09240.1"/>
    </source>
</evidence>
<dbReference type="EMBL" id="MVGT01002161">
    <property type="protein sequence ID" value="OVA09240.1"/>
    <property type="molecule type" value="Genomic_DNA"/>
</dbReference>
<gene>
    <name evidence="8" type="ORF">BVC80_1785g21</name>
</gene>
<dbReference type="Proteomes" id="UP000195402">
    <property type="component" value="Unassembled WGS sequence"/>
</dbReference>
<keyword evidence="5" id="KW-0472">Membrane</keyword>
<accession>A0A200QFH9</accession>
<comment type="caution">
    <text evidence="8">The sequence shown here is derived from an EMBL/GenBank/DDBJ whole genome shotgun (WGS) entry which is preliminary data.</text>
</comment>
<evidence type="ECO:0000256" key="5">
    <source>
        <dbReference type="ARBA" id="ARBA00023136"/>
    </source>
</evidence>
<evidence type="ECO:0000256" key="3">
    <source>
        <dbReference type="ARBA" id="ARBA00022622"/>
    </source>
</evidence>